<dbReference type="Pfam" id="PF22984">
    <property type="entry name" value="RM6_Med14"/>
    <property type="match status" value="1"/>
</dbReference>
<keyword evidence="5" id="KW-1185">Reference proteome</keyword>
<gene>
    <name evidence="4" type="ORF">niasHS_003304</name>
</gene>
<feature type="chain" id="PRO_5044788264" description="Mediator of RNA polymerase II transcription subunit 14 RM6 domain-containing protein" evidence="2">
    <location>
        <begin position="23"/>
        <end position="1145"/>
    </location>
</feature>
<name>A0ABD2KG39_HETSC</name>
<comment type="caution">
    <text evidence="4">The sequence shown here is derived from an EMBL/GenBank/DDBJ whole genome shotgun (WGS) entry which is preliminary data.</text>
</comment>
<evidence type="ECO:0000313" key="4">
    <source>
        <dbReference type="EMBL" id="KAL3101895.1"/>
    </source>
</evidence>
<feature type="signal peptide" evidence="2">
    <location>
        <begin position="1"/>
        <end position="22"/>
    </location>
</feature>
<reference evidence="4 5" key="1">
    <citation type="submission" date="2024-10" db="EMBL/GenBank/DDBJ databases">
        <authorList>
            <person name="Kim D."/>
        </authorList>
    </citation>
    <scope>NUCLEOTIDE SEQUENCE [LARGE SCALE GENOMIC DNA]</scope>
    <source>
        <strain evidence="4">Taebaek</strain>
    </source>
</reference>
<evidence type="ECO:0000256" key="2">
    <source>
        <dbReference type="SAM" id="SignalP"/>
    </source>
</evidence>
<dbReference type="PANTHER" id="PTHR12809:SF2">
    <property type="entry name" value="MEDIATOR OF RNA POLYMERASE II TRANSCRIPTION SUBUNIT 14"/>
    <property type="match status" value="1"/>
</dbReference>
<evidence type="ECO:0000259" key="3">
    <source>
        <dbReference type="Pfam" id="PF22984"/>
    </source>
</evidence>
<evidence type="ECO:0000256" key="1">
    <source>
        <dbReference type="SAM" id="MobiDB-lite"/>
    </source>
</evidence>
<keyword evidence="2" id="KW-0732">Signal</keyword>
<evidence type="ECO:0000313" key="5">
    <source>
        <dbReference type="Proteomes" id="UP001620645"/>
    </source>
</evidence>
<organism evidence="4 5">
    <name type="scientific">Heterodera schachtii</name>
    <name type="common">Sugarbeet cyst nematode worm</name>
    <name type="synonym">Tylenchus schachtii</name>
    <dbReference type="NCBI Taxonomy" id="97005"/>
    <lineage>
        <taxon>Eukaryota</taxon>
        <taxon>Metazoa</taxon>
        <taxon>Ecdysozoa</taxon>
        <taxon>Nematoda</taxon>
        <taxon>Chromadorea</taxon>
        <taxon>Rhabditida</taxon>
        <taxon>Tylenchina</taxon>
        <taxon>Tylenchomorpha</taxon>
        <taxon>Tylenchoidea</taxon>
        <taxon>Heteroderidae</taxon>
        <taxon>Heteroderinae</taxon>
        <taxon>Heterodera</taxon>
    </lineage>
</organism>
<proteinExistence type="predicted"/>
<dbReference type="InterPro" id="IPR013947">
    <property type="entry name" value="Mediator_Med14"/>
</dbReference>
<accession>A0ABD2KG39</accession>
<sequence>MGFSSLPLQMLIISTAFTGGAILDLIGEETEKFIQFKVLPPGPYKLIFWNKFTKRFYGDLDPSKLFTTDANGNLKFKLGALRRNKETAISERFFDKMLQSAQTENGEFIIRKSEANGGNGQTHVTIVPLDMEMEPFALGAADERVADIAEQTDRWINTDRCPSPTVLHYHSIERRDEIALGMFDRWLFDKGNSLSRADCFFVEAYLQQMDTHLKQLIHATKGRPPAAADRATDFELYFEFGAKLSLAFRSGQLADRVLMIDGIMVAIQTLCVTIATFRRIVWRQKQFEKLEHWDGICLHLNELRTVAESLAIDRWLTIGRGEIADQPLQMGDSNALTDLVEHLLFQTQLMANNGNGQMQQEQQKWHKNTSALSIEEQINQQQAKIFAELGQKLEKARKTNAQWAGRMAAVSGMLDLLNSLCETKSAIATNCGDCPSEWTRAIEAWDSFCPHLDEAQNERVLGSVERWLKGEEEVVPDENSLMEMNLEHLVEKMEPYGDAQLDGGDVALLHKIGLELAKAKEEKRLAGRVMTAPGIWDQLSNICTLIGGFIDWAQTATEKQQITALTMCWENALCGQLEEIYVSAVMNALERWRAGATNGTDAGVILGGSRKALQTMDRVANEEGQHNERQKTAISKTEMALIAELGAYFAEVIEAQRKAGPQWKETRKTEPIGGMDKMLKKQCKSWTEFRRKIPPENRKMFINSVFAVFPMTRGKSFEDDNEPKCREKGNEPPLPVDSWLGTHRHLQAAVAAIEDRMLFFRLCEELDGRGISYERVVAERTVGGHLLRLTDISALGLRHALESADFFNNLLHCNIRLTQSFPERSQLECTFVNPPLVPDFNKTEAEVEADRRRPHTWVQPIGTVLPPSHFSRAKMLAAADQRQDADKTDTPQGGAPLMSQVIAQNIEDRLITYCQIYVPIRRFSTAYYAHFRHFCNVRTFAYFKLSLAYGDDREMLFVLAWRWQKYSLCFGQAPVPAGGAWDGRKAARRRWNPHVLVTQSLTERFNRDKDLTWLVNYLINTHRSLCSIYDFARTQMHSTKTAAQVHGTEAAFPAELMCHLSALDESTIRLSYGSRLAMEFLLLDDNRVAVRDCSVGSARSIGGGGPSLADFWHFWRQKMCDGSDADENGEGIGRQRKQEMEDTNY</sequence>
<feature type="compositionally biased region" description="Basic and acidic residues" evidence="1">
    <location>
        <begin position="1136"/>
        <end position="1145"/>
    </location>
</feature>
<dbReference type="PANTHER" id="PTHR12809">
    <property type="entry name" value="MEDIATOR COMPLEX SUBUNIT"/>
    <property type="match status" value="1"/>
</dbReference>
<dbReference type="AlphaFoldDB" id="A0ABD2KG39"/>
<protein>
    <recommendedName>
        <fullName evidence="3">Mediator of RNA polymerase II transcription subunit 14 RM6 domain-containing protein</fullName>
    </recommendedName>
</protein>
<feature type="domain" description="Mediator of RNA polymerase II transcription subunit 14 RM6" evidence="3">
    <location>
        <begin position="932"/>
        <end position="1007"/>
    </location>
</feature>
<dbReference type="Proteomes" id="UP001620645">
    <property type="component" value="Unassembled WGS sequence"/>
</dbReference>
<dbReference type="EMBL" id="JBICCN010000026">
    <property type="protein sequence ID" value="KAL3101895.1"/>
    <property type="molecule type" value="Genomic_DNA"/>
</dbReference>
<feature type="region of interest" description="Disordered" evidence="1">
    <location>
        <begin position="1124"/>
        <end position="1145"/>
    </location>
</feature>
<dbReference type="InterPro" id="IPR055114">
    <property type="entry name" value="Med14_RM6"/>
</dbReference>